<feature type="chain" id="PRO_5022738982" evidence="1">
    <location>
        <begin position="20"/>
        <end position="85"/>
    </location>
</feature>
<name>A0A5C3QLA1_9AGAR</name>
<accession>A0A5C3QLA1</accession>
<keyword evidence="3" id="KW-1185">Reference proteome</keyword>
<sequence>MGFTAGLIILLNCWASVWHHRSVDWDKEMTYVDKAMGVLELAEERWSSGGRFWDLLNQLRWLPVDGTQLDIVYPSTTSGRYSDNY</sequence>
<feature type="signal peptide" evidence="1">
    <location>
        <begin position="1"/>
        <end position="19"/>
    </location>
</feature>
<gene>
    <name evidence="2" type="ORF">BDV98DRAFT_431763</name>
</gene>
<proteinExistence type="predicted"/>
<dbReference type="AlphaFoldDB" id="A0A5C3QLA1"/>
<evidence type="ECO:0000256" key="1">
    <source>
        <dbReference type="SAM" id="SignalP"/>
    </source>
</evidence>
<keyword evidence="1" id="KW-0732">Signal</keyword>
<evidence type="ECO:0000313" key="2">
    <source>
        <dbReference type="EMBL" id="TFL02542.1"/>
    </source>
</evidence>
<evidence type="ECO:0000313" key="3">
    <source>
        <dbReference type="Proteomes" id="UP000305067"/>
    </source>
</evidence>
<organism evidence="2 3">
    <name type="scientific">Pterulicium gracile</name>
    <dbReference type="NCBI Taxonomy" id="1884261"/>
    <lineage>
        <taxon>Eukaryota</taxon>
        <taxon>Fungi</taxon>
        <taxon>Dikarya</taxon>
        <taxon>Basidiomycota</taxon>
        <taxon>Agaricomycotina</taxon>
        <taxon>Agaricomycetes</taxon>
        <taxon>Agaricomycetidae</taxon>
        <taxon>Agaricales</taxon>
        <taxon>Pleurotineae</taxon>
        <taxon>Pterulaceae</taxon>
        <taxon>Pterulicium</taxon>
    </lineage>
</organism>
<reference evidence="2 3" key="1">
    <citation type="journal article" date="2019" name="Nat. Ecol. Evol.">
        <title>Megaphylogeny resolves global patterns of mushroom evolution.</title>
        <authorList>
            <person name="Varga T."/>
            <person name="Krizsan K."/>
            <person name="Foldi C."/>
            <person name="Dima B."/>
            <person name="Sanchez-Garcia M."/>
            <person name="Sanchez-Ramirez S."/>
            <person name="Szollosi G.J."/>
            <person name="Szarkandi J.G."/>
            <person name="Papp V."/>
            <person name="Albert L."/>
            <person name="Andreopoulos W."/>
            <person name="Angelini C."/>
            <person name="Antonin V."/>
            <person name="Barry K.W."/>
            <person name="Bougher N.L."/>
            <person name="Buchanan P."/>
            <person name="Buyck B."/>
            <person name="Bense V."/>
            <person name="Catcheside P."/>
            <person name="Chovatia M."/>
            <person name="Cooper J."/>
            <person name="Damon W."/>
            <person name="Desjardin D."/>
            <person name="Finy P."/>
            <person name="Geml J."/>
            <person name="Haridas S."/>
            <person name="Hughes K."/>
            <person name="Justo A."/>
            <person name="Karasinski D."/>
            <person name="Kautmanova I."/>
            <person name="Kiss B."/>
            <person name="Kocsube S."/>
            <person name="Kotiranta H."/>
            <person name="LaButti K.M."/>
            <person name="Lechner B.E."/>
            <person name="Liimatainen K."/>
            <person name="Lipzen A."/>
            <person name="Lukacs Z."/>
            <person name="Mihaltcheva S."/>
            <person name="Morgado L.N."/>
            <person name="Niskanen T."/>
            <person name="Noordeloos M.E."/>
            <person name="Ohm R.A."/>
            <person name="Ortiz-Santana B."/>
            <person name="Ovrebo C."/>
            <person name="Racz N."/>
            <person name="Riley R."/>
            <person name="Savchenko A."/>
            <person name="Shiryaev A."/>
            <person name="Soop K."/>
            <person name="Spirin V."/>
            <person name="Szebenyi C."/>
            <person name="Tomsovsky M."/>
            <person name="Tulloss R.E."/>
            <person name="Uehling J."/>
            <person name="Grigoriev I.V."/>
            <person name="Vagvolgyi C."/>
            <person name="Papp T."/>
            <person name="Martin F.M."/>
            <person name="Miettinen O."/>
            <person name="Hibbett D.S."/>
            <person name="Nagy L.G."/>
        </authorList>
    </citation>
    <scope>NUCLEOTIDE SEQUENCE [LARGE SCALE GENOMIC DNA]</scope>
    <source>
        <strain evidence="2 3">CBS 309.79</strain>
    </source>
</reference>
<protein>
    <submittedName>
        <fullName evidence="2">Uncharacterized protein</fullName>
    </submittedName>
</protein>
<dbReference type="Proteomes" id="UP000305067">
    <property type="component" value="Unassembled WGS sequence"/>
</dbReference>
<dbReference type="EMBL" id="ML178822">
    <property type="protein sequence ID" value="TFL02542.1"/>
    <property type="molecule type" value="Genomic_DNA"/>
</dbReference>